<proteinExistence type="predicted"/>
<dbReference type="AlphaFoldDB" id="A0A1L9NU14"/>
<protein>
    <submittedName>
        <fullName evidence="1">Uncharacterized protein</fullName>
    </submittedName>
</protein>
<accession>A0A1L9NU14</accession>
<name>A0A1L9NU14_9RHOB</name>
<dbReference type="STRING" id="696762.PFRI_30660"/>
<dbReference type="RefSeq" id="WP_072631583.1">
    <property type="nucleotide sequence ID" value="NZ_MLCB01000170.1"/>
</dbReference>
<dbReference type="OrthoDB" id="7856862at2"/>
<dbReference type="Proteomes" id="UP000184514">
    <property type="component" value="Unassembled WGS sequence"/>
</dbReference>
<gene>
    <name evidence="1" type="ORF">PFRI_30660</name>
</gene>
<dbReference type="EMBL" id="MLCB01000170">
    <property type="protein sequence ID" value="OJI92747.1"/>
    <property type="molecule type" value="Genomic_DNA"/>
</dbReference>
<reference evidence="1 2" key="1">
    <citation type="submission" date="2016-10" db="EMBL/GenBank/DDBJ databases">
        <title>Genome sequence of Planktotalea frisia SH6-1.</title>
        <authorList>
            <person name="Poehlein A."/>
            <person name="Bakenhus I."/>
            <person name="Voget S."/>
            <person name="Brinkhoff T."/>
            <person name="Simon M."/>
        </authorList>
    </citation>
    <scope>NUCLEOTIDE SEQUENCE [LARGE SCALE GENOMIC DNA]</scope>
    <source>
        <strain evidence="1 2">SH6-1</strain>
    </source>
</reference>
<keyword evidence="2" id="KW-1185">Reference proteome</keyword>
<dbReference type="Pfam" id="PF22278">
    <property type="entry name" value="DUF6958"/>
    <property type="match status" value="1"/>
</dbReference>
<comment type="caution">
    <text evidence="1">The sequence shown here is derived from an EMBL/GenBank/DDBJ whole genome shotgun (WGS) entry which is preliminary data.</text>
</comment>
<sequence length="94" mass="10509">MSLEKITIENVNFPDHTENVRADKYQDMRVALLKIMPVSAPGLPFSEIKEATKPHLSPDLFPEGKTSGWWAKCVQLDLEAKGLVARTKATPLTF</sequence>
<evidence type="ECO:0000313" key="1">
    <source>
        <dbReference type="EMBL" id="OJI92747.1"/>
    </source>
</evidence>
<evidence type="ECO:0000313" key="2">
    <source>
        <dbReference type="Proteomes" id="UP000184514"/>
    </source>
</evidence>
<dbReference type="InterPro" id="IPR054233">
    <property type="entry name" value="DUF6958"/>
</dbReference>
<organism evidence="1 2">
    <name type="scientific">Planktotalea frisia</name>
    <dbReference type="NCBI Taxonomy" id="696762"/>
    <lineage>
        <taxon>Bacteria</taxon>
        <taxon>Pseudomonadati</taxon>
        <taxon>Pseudomonadota</taxon>
        <taxon>Alphaproteobacteria</taxon>
        <taxon>Rhodobacterales</taxon>
        <taxon>Paracoccaceae</taxon>
        <taxon>Planktotalea</taxon>
    </lineage>
</organism>